<feature type="transmembrane region" description="Helical" evidence="1">
    <location>
        <begin position="274"/>
        <end position="292"/>
    </location>
</feature>
<keyword evidence="3" id="KW-1185">Reference proteome</keyword>
<organism evidence="2 3">
    <name type="scientific">Paenimyroides tangerinum</name>
    <dbReference type="NCBI Taxonomy" id="2488728"/>
    <lineage>
        <taxon>Bacteria</taxon>
        <taxon>Pseudomonadati</taxon>
        <taxon>Bacteroidota</taxon>
        <taxon>Flavobacteriia</taxon>
        <taxon>Flavobacteriales</taxon>
        <taxon>Flavobacteriaceae</taxon>
        <taxon>Paenimyroides</taxon>
    </lineage>
</organism>
<feature type="transmembrane region" description="Helical" evidence="1">
    <location>
        <begin position="177"/>
        <end position="198"/>
    </location>
</feature>
<feature type="transmembrane region" description="Helical" evidence="1">
    <location>
        <begin position="78"/>
        <end position="96"/>
    </location>
</feature>
<gene>
    <name evidence="2" type="ORF">EG240_03655</name>
</gene>
<dbReference type="AlphaFoldDB" id="A0A3P3WHU8"/>
<keyword evidence="1" id="KW-0812">Transmembrane</keyword>
<reference evidence="2 3" key="1">
    <citation type="submission" date="2018-11" db="EMBL/GenBank/DDBJ databases">
        <title>Flavobacterium sp. nov., YIM 102701-2 draft genome.</title>
        <authorList>
            <person name="Li G."/>
            <person name="Jiang Y."/>
        </authorList>
    </citation>
    <scope>NUCLEOTIDE SEQUENCE [LARGE SCALE GENOMIC DNA]</scope>
    <source>
        <strain evidence="2 3">YIM 102701-2</strain>
    </source>
</reference>
<sequence>MKQPWIHKKKTDLLFILAPPFVIALIVVLFQKEITHIQNQFSFLTWLILIVCIDVAHVYSSIFKTYLVPSEFKKHKKLYLGIPAVCFLIGTIAFTIGKDFFWSLLAYIAVFHFIRQQYGFMRLYARNEMKTKFTVIFDKIVIYNATVYPMLFWFLSPDRNFNWFVQNEFIQASQPQILSYLNVVYFIIFGCYIVQQLYKFIKTKSINEPKTLLILGTYISWYLSIVYYNNELIFTAFNVISHGIPYMALVYFREVENAPSKKFSFKFQNLVGKAIGFILILLLLAVAEEFIWEITVWEEHIQLNQSFYIPDFWQFLWVPLLALPQFTHYILDGFIWKNKGS</sequence>
<feature type="transmembrane region" description="Helical" evidence="1">
    <location>
        <begin position="312"/>
        <end position="331"/>
    </location>
</feature>
<feature type="transmembrane region" description="Helical" evidence="1">
    <location>
        <begin position="234"/>
        <end position="253"/>
    </location>
</feature>
<dbReference type="EMBL" id="RQVQ01000006">
    <property type="protein sequence ID" value="RRJ92283.1"/>
    <property type="molecule type" value="Genomic_DNA"/>
</dbReference>
<protein>
    <submittedName>
        <fullName evidence="2">Uncharacterized protein</fullName>
    </submittedName>
</protein>
<comment type="caution">
    <text evidence="2">The sequence shown here is derived from an EMBL/GenBank/DDBJ whole genome shotgun (WGS) entry which is preliminary data.</text>
</comment>
<accession>A0A3P3WHU8</accession>
<feature type="transmembrane region" description="Helical" evidence="1">
    <location>
        <begin position="210"/>
        <end position="228"/>
    </location>
</feature>
<proteinExistence type="predicted"/>
<dbReference type="RefSeq" id="WP_125017536.1">
    <property type="nucleotide sequence ID" value="NZ_RQVQ01000006.1"/>
</dbReference>
<feature type="transmembrane region" description="Helical" evidence="1">
    <location>
        <begin position="102"/>
        <end position="120"/>
    </location>
</feature>
<feature type="transmembrane region" description="Helical" evidence="1">
    <location>
        <begin position="140"/>
        <end position="157"/>
    </location>
</feature>
<evidence type="ECO:0000313" key="2">
    <source>
        <dbReference type="EMBL" id="RRJ92283.1"/>
    </source>
</evidence>
<feature type="transmembrane region" description="Helical" evidence="1">
    <location>
        <begin position="43"/>
        <end position="66"/>
    </location>
</feature>
<name>A0A3P3WHU8_9FLAO</name>
<evidence type="ECO:0000256" key="1">
    <source>
        <dbReference type="SAM" id="Phobius"/>
    </source>
</evidence>
<feature type="transmembrane region" description="Helical" evidence="1">
    <location>
        <begin position="12"/>
        <end position="31"/>
    </location>
</feature>
<evidence type="ECO:0000313" key="3">
    <source>
        <dbReference type="Proteomes" id="UP000275719"/>
    </source>
</evidence>
<dbReference type="OrthoDB" id="235490at2"/>
<keyword evidence="1" id="KW-1133">Transmembrane helix</keyword>
<keyword evidence="1" id="KW-0472">Membrane</keyword>
<dbReference type="Proteomes" id="UP000275719">
    <property type="component" value="Unassembled WGS sequence"/>
</dbReference>